<dbReference type="PANTHER" id="PTHR32552:SF68">
    <property type="entry name" value="FERRICHROME OUTER MEMBRANE TRANSPORTER_PHAGE RECEPTOR"/>
    <property type="match status" value="1"/>
</dbReference>
<sequence length="834" mass="94091">MKSSWLWWGITLQSLWLISAVNAETTVKQAQRITDVENFNTSAQLLGQNPQESIIITKLDFKPTDNGLEIILQSPQQDQIQPLIFTNNNQLVIELLNTQLDIPQGSEFVEFNPTDDINEIQVTSPEATFVRITITGKEGIPTAQVIPSSDNLVLSVTKGQTVVSENNEIEILATQENQTNNTYFVPSSSTATGTNTRLLDVPQSIQVVPQRVLEDRNVRELGDALRTVTGVVEGSGRGTSVFGPGFIIRGFPSNESVFRDGIPYFTLAPISTTDIESIEVLKGPASVMFGAGEPGGIINLTSKKPLDEPYYEVSATIGSFNTYQVTTDLSAPLNEDKSIKYRLNFSYENYGSFRDFVDGDRLLVSPIITWQMGERTNLNFYGQYVGSRETIDEGLPASNGKILNLPRERFLGEDFAKFEQDQYMIGYNFKHEFSDNWSFQHNLQYLNYKPLRYAPLFDSFDEETGELSRLAYSADGSYNRFFTDAKFTGNFYTGSVKHKLYAGVEYRYNSERPGFQFSDLYPSINVFDPVYIGRPFARKTEFFRDDRISRIAFYFQDQVEFSPNFKLLAGFRYDYAQQNRTAGFVGEPRDEFEQNDSKVSPRIGLIYQPVSNVSVYASYTTSFNPSFAASRNFDGSTFNPETGQQWEIGVKTDISESFSITASLFDIRKQNITVEDPNNRFFSIQTGEQTSKGFELYLGGEILPGWNLTAGYTYLDAFVSKDTTGLTDNRLPNVPENQFSLWTTYEVPEGDLKGLGFGLGLFYVGDRQGDISNSYSIPSYFRTDMALFYKRDNWDVQLNIENLFDNTYFIAADEFLGASVGKPFAVSGKVSFRF</sequence>
<evidence type="ECO:0000256" key="15">
    <source>
        <dbReference type="SAM" id="SignalP"/>
    </source>
</evidence>
<protein>
    <submittedName>
        <fullName evidence="19">TonB-dependent siderophore receptor</fullName>
    </submittedName>
</protein>
<keyword evidence="19" id="KW-0675">Receptor</keyword>
<dbReference type="EMBL" id="WMIA01000026">
    <property type="protein sequence ID" value="MTF40367.1"/>
    <property type="molecule type" value="Genomic_DNA"/>
</dbReference>
<dbReference type="InterPro" id="IPR036942">
    <property type="entry name" value="Beta-barrel_TonB_sf"/>
</dbReference>
<feature type="signal peptide" evidence="15">
    <location>
        <begin position="1"/>
        <end position="23"/>
    </location>
</feature>
<evidence type="ECO:0000256" key="5">
    <source>
        <dbReference type="ARBA" id="ARBA00022496"/>
    </source>
</evidence>
<dbReference type="Pfam" id="PF07715">
    <property type="entry name" value="Plug"/>
    <property type="match status" value="1"/>
</dbReference>
<dbReference type="Gene3D" id="2.40.170.20">
    <property type="entry name" value="TonB-dependent receptor, beta-barrel domain"/>
    <property type="match status" value="1"/>
</dbReference>
<keyword evidence="6 13" id="KW-0812">Transmembrane</keyword>
<dbReference type="CDD" id="cd01347">
    <property type="entry name" value="ligand_gated_channel"/>
    <property type="match status" value="1"/>
</dbReference>
<gene>
    <name evidence="19" type="ORF">GGC33_15725</name>
</gene>
<dbReference type="InterPro" id="IPR000531">
    <property type="entry name" value="Beta-barrel_TonB"/>
</dbReference>
<keyword evidence="11 13" id="KW-0472">Membrane</keyword>
<dbReference type="RefSeq" id="WP_155084564.1">
    <property type="nucleotide sequence ID" value="NZ_WMIA01000026.1"/>
</dbReference>
<evidence type="ECO:0000256" key="13">
    <source>
        <dbReference type="PROSITE-ProRule" id="PRU01360"/>
    </source>
</evidence>
<dbReference type="Pfam" id="PF11741">
    <property type="entry name" value="AMIN"/>
    <property type="match status" value="1"/>
</dbReference>
<keyword evidence="9" id="KW-0406">Ion transport</keyword>
<feature type="domain" description="AMIN" evidence="18">
    <location>
        <begin position="59"/>
        <end position="141"/>
    </location>
</feature>
<keyword evidence="10 14" id="KW-0798">TonB box</keyword>
<comment type="similarity">
    <text evidence="2 13 14">Belongs to the TonB-dependent receptor family.</text>
</comment>
<dbReference type="AlphaFoldDB" id="A0A844GV81"/>
<evidence type="ECO:0000256" key="9">
    <source>
        <dbReference type="ARBA" id="ARBA00023065"/>
    </source>
</evidence>
<proteinExistence type="inferred from homology"/>
<dbReference type="InterPro" id="IPR021731">
    <property type="entry name" value="AMIN_dom"/>
</dbReference>
<dbReference type="InterPro" id="IPR012910">
    <property type="entry name" value="Plug_dom"/>
</dbReference>
<evidence type="ECO:0000256" key="3">
    <source>
        <dbReference type="ARBA" id="ARBA00022448"/>
    </source>
</evidence>
<dbReference type="NCBIfam" id="TIGR01783">
    <property type="entry name" value="TonB-siderophor"/>
    <property type="match status" value="1"/>
</dbReference>
<dbReference type="Pfam" id="PF00593">
    <property type="entry name" value="TonB_dep_Rec_b-barrel"/>
    <property type="match status" value="1"/>
</dbReference>
<comment type="subcellular location">
    <subcellularLocation>
        <location evidence="1 13">Cell outer membrane</location>
        <topology evidence="1 13">Multi-pass membrane protein</topology>
    </subcellularLocation>
</comment>
<dbReference type="PANTHER" id="PTHR32552">
    <property type="entry name" value="FERRICHROME IRON RECEPTOR-RELATED"/>
    <property type="match status" value="1"/>
</dbReference>
<accession>A0A844GV81</accession>
<dbReference type="InterPro" id="IPR010105">
    <property type="entry name" value="TonB_sidphr_rcpt"/>
</dbReference>
<dbReference type="GO" id="GO:0038023">
    <property type="term" value="F:signaling receptor activity"/>
    <property type="evidence" value="ECO:0007669"/>
    <property type="project" value="InterPro"/>
</dbReference>
<evidence type="ECO:0000256" key="2">
    <source>
        <dbReference type="ARBA" id="ARBA00009810"/>
    </source>
</evidence>
<keyword evidence="4 13" id="KW-1134">Transmembrane beta strand</keyword>
<keyword evidence="8" id="KW-0408">Iron</keyword>
<evidence type="ECO:0000256" key="8">
    <source>
        <dbReference type="ARBA" id="ARBA00023004"/>
    </source>
</evidence>
<name>A0A844GV81_9CHRO</name>
<evidence type="ECO:0000256" key="7">
    <source>
        <dbReference type="ARBA" id="ARBA00022729"/>
    </source>
</evidence>
<organism evidence="19 20">
    <name type="scientific">Cyanobacterium aponinum 0216</name>
    <dbReference type="NCBI Taxonomy" id="2676140"/>
    <lineage>
        <taxon>Bacteria</taxon>
        <taxon>Bacillati</taxon>
        <taxon>Cyanobacteriota</taxon>
        <taxon>Cyanophyceae</taxon>
        <taxon>Oscillatoriophycideae</taxon>
        <taxon>Chroococcales</taxon>
        <taxon>Geminocystaceae</taxon>
        <taxon>Cyanobacterium</taxon>
    </lineage>
</organism>
<evidence type="ECO:0000259" key="18">
    <source>
        <dbReference type="Pfam" id="PF11741"/>
    </source>
</evidence>
<evidence type="ECO:0000259" key="16">
    <source>
        <dbReference type="Pfam" id="PF00593"/>
    </source>
</evidence>
<evidence type="ECO:0000256" key="10">
    <source>
        <dbReference type="ARBA" id="ARBA00023077"/>
    </source>
</evidence>
<keyword evidence="12 13" id="KW-0998">Cell outer membrane</keyword>
<feature type="domain" description="TonB-dependent receptor plug" evidence="17">
    <location>
        <begin position="198"/>
        <end position="297"/>
    </location>
</feature>
<keyword evidence="5" id="KW-0410">Iron transport</keyword>
<dbReference type="FunFam" id="2.40.170.20:FF:000005">
    <property type="entry name" value="TonB-dependent siderophore receptor"/>
    <property type="match status" value="1"/>
</dbReference>
<dbReference type="InterPro" id="IPR037066">
    <property type="entry name" value="Plug_dom_sf"/>
</dbReference>
<dbReference type="PROSITE" id="PS52016">
    <property type="entry name" value="TONB_DEPENDENT_REC_3"/>
    <property type="match status" value="1"/>
</dbReference>
<comment type="caution">
    <text evidence="19">The sequence shown here is derived from an EMBL/GenBank/DDBJ whole genome shotgun (WGS) entry which is preliminary data.</text>
</comment>
<evidence type="ECO:0000256" key="14">
    <source>
        <dbReference type="RuleBase" id="RU003357"/>
    </source>
</evidence>
<feature type="chain" id="PRO_5033049782" evidence="15">
    <location>
        <begin position="24"/>
        <end position="834"/>
    </location>
</feature>
<evidence type="ECO:0000313" key="19">
    <source>
        <dbReference type="EMBL" id="MTF40367.1"/>
    </source>
</evidence>
<dbReference type="Gene3D" id="2.170.130.10">
    <property type="entry name" value="TonB-dependent receptor, plug domain"/>
    <property type="match status" value="1"/>
</dbReference>
<dbReference type="Proteomes" id="UP000437131">
    <property type="component" value="Unassembled WGS sequence"/>
</dbReference>
<reference evidence="19 20" key="1">
    <citation type="submission" date="2019-11" db="EMBL/GenBank/DDBJ databases">
        <title>Isolation of a new High Light Tolerant Cyanobacteria.</title>
        <authorList>
            <person name="Dobson Z."/>
            <person name="Vaughn N."/>
            <person name="Vaughn M."/>
            <person name="Fromme P."/>
            <person name="Mazor Y."/>
        </authorList>
    </citation>
    <scope>NUCLEOTIDE SEQUENCE [LARGE SCALE GENOMIC DNA]</scope>
    <source>
        <strain evidence="19 20">0216</strain>
    </source>
</reference>
<dbReference type="FunFam" id="2.170.130.10:FF:000001">
    <property type="entry name" value="Catecholate siderophore TonB-dependent receptor"/>
    <property type="match status" value="1"/>
</dbReference>
<evidence type="ECO:0000256" key="11">
    <source>
        <dbReference type="ARBA" id="ARBA00023136"/>
    </source>
</evidence>
<dbReference type="GO" id="GO:0015891">
    <property type="term" value="P:siderophore transport"/>
    <property type="evidence" value="ECO:0007669"/>
    <property type="project" value="InterPro"/>
</dbReference>
<evidence type="ECO:0000256" key="12">
    <source>
        <dbReference type="ARBA" id="ARBA00023237"/>
    </source>
</evidence>
<evidence type="ECO:0000259" key="17">
    <source>
        <dbReference type="Pfam" id="PF07715"/>
    </source>
</evidence>
<feature type="domain" description="TonB-dependent receptor-like beta-barrel" evidence="16">
    <location>
        <begin position="369"/>
        <end position="803"/>
    </location>
</feature>
<keyword evidence="3 13" id="KW-0813">Transport</keyword>
<keyword evidence="7 15" id="KW-0732">Signal</keyword>
<evidence type="ECO:0000313" key="20">
    <source>
        <dbReference type="Proteomes" id="UP000437131"/>
    </source>
</evidence>
<evidence type="ECO:0000256" key="6">
    <source>
        <dbReference type="ARBA" id="ARBA00022692"/>
    </source>
</evidence>
<dbReference type="InterPro" id="IPR039426">
    <property type="entry name" value="TonB-dep_rcpt-like"/>
</dbReference>
<evidence type="ECO:0000256" key="4">
    <source>
        <dbReference type="ARBA" id="ARBA00022452"/>
    </source>
</evidence>
<dbReference type="GO" id="GO:0009279">
    <property type="term" value="C:cell outer membrane"/>
    <property type="evidence" value="ECO:0007669"/>
    <property type="project" value="UniProtKB-SubCell"/>
</dbReference>
<dbReference type="SUPFAM" id="SSF56935">
    <property type="entry name" value="Porins"/>
    <property type="match status" value="1"/>
</dbReference>
<dbReference type="GO" id="GO:0015344">
    <property type="term" value="F:siderophore uptake transmembrane transporter activity"/>
    <property type="evidence" value="ECO:0007669"/>
    <property type="project" value="TreeGrafter"/>
</dbReference>
<evidence type="ECO:0000256" key="1">
    <source>
        <dbReference type="ARBA" id="ARBA00004571"/>
    </source>
</evidence>